<evidence type="ECO:0000313" key="1">
    <source>
        <dbReference type="Proteomes" id="UP000887576"/>
    </source>
</evidence>
<organism evidence="1 2">
    <name type="scientific">Panagrolaimus sp. JU765</name>
    <dbReference type="NCBI Taxonomy" id="591449"/>
    <lineage>
        <taxon>Eukaryota</taxon>
        <taxon>Metazoa</taxon>
        <taxon>Ecdysozoa</taxon>
        <taxon>Nematoda</taxon>
        <taxon>Chromadorea</taxon>
        <taxon>Rhabditida</taxon>
        <taxon>Tylenchina</taxon>
        <taxon>Panagrolaimomorpha</taxon>
        <taxon>Panagrolaimoidea</taxon>
        <taxon>Panagrolaimidae</taxon>
        <taxon>Panagrolaimus</taxon>
    </lineage>
</organism>
<evidence type="ECO:0000313" key="2">
    <source>
        <dbReference type="WBParaSite" id="JU765_v2.g19027.t1"/>
    </source>
</evidence>
<name>A0AC34QT19_9BILA</name>
<accession>A0AC34QT19</accession>
<dbReference type="Proteomes" id="UP000887576">
    <property type="component" value="Unplaced"/>
</dbReference>
<reference evidence="2" key="1">
    <citation type="submission" date="2022-11" db="UniProtKB">
        <authorList>
            <consortium name="WormBaseParasite"/>
        </authorList>
    </citation>
    <scope>IDENTIFICATION</scope>
</reference>
<proteinExistence type="predicted"/>
<dbReference type="WBParaSite" id="JU765_v2.g19027.t1">
    <property type="protein sequence ID" value="JU765_v2.g19027.t1"/>
    <property type="gene ID" value="JU765_v2.g19027"/>
</dbReference>
<sequence length="421" mass="48095">MSFSSSKTKVESIRVNPNGADNVVLPEPNLGNASMLPSQGRLDSAPLNTSSRFGRSVVEKLLVEQNVSLTNDNTTSNASYCTSSNVNGSQRSGPIGQHFADTRSNVAGLGPQFTAPVCNSCKAEVFKKGRVQHIYKEHFLRQQNRLRYKCPTCSFGAEFKPVVRKHHEEVLYDLTPPNKTVVARLCVSTRDDDFWHFLTINVIIAFVLPFLLIIVCYALIFKTVVEHRSLAVDARIRDERIKLRVAQMMLTVILSFLTCWTPLYALYCYFFLTTNRDTWFFHFASSVLRPAFQWLSLLSSSLNPLIYVAYSQKYRQAFHQLLLLPCQLRMQNFRRETLRGSRNLRTPETRMSLASAQYNFNPRDSQHCLRWSFTKSDRSSGRIPTVYSSNASRHPHYTQHCPGTGHLMNNKTFQNNHGTDF</sequence>
<protein>
    <submittedName>
        <fullName evidence="2">G-protein coupled receptors family 1 profile domain-containing protein</fullName>
    </submittedName>
</protein>